<keyword evidence="13" id="KW-0594">Phospholipid biosynthesis</keyword>
<comment type="similarity">
    <text evidence="2">Belongs to the bacterial diacylglycerol kinase family.</text>
</comment>
<evidence type="ECO:0000256" key="1">
    <source>
        <dbReference type="ARBA" id="ARBA00004651"/>
    </source>
</evidence>
<evidence type="ECO:0000256" key="10">
    <source>
        <dbReference type="ARBA" id="ARBA00022989"/>
    </source>
</evidence>
<feature type="transmembrane region" description="Helical" evidence="19">
    <location>
        <begin position="52"/>
        <end position="71"/>
    </location>
</feature>
<evidence type="ECO:0000313" key="21">
    <source>
        <dbReference type="EMBL" id="KXB66987.1"/>
    </source>
</evidence>
<keyword evidence="5" id="KW-0808">Transferase</keyword>
<comment type="subcellular location">
    <subcellularLocation>
        <location evidence="1">Cell membrane</location>
        <topology evidence="1">Multi-pass membrane protein</topology>
    </subcellularLocation>
</comment>
<dbReference type="OrthoDB" id="9789934at2"/>
<feature type="transmembrane region" description="Helical" evidence="19">
    <location>
        <begin position="133"/>
        <end position="153"/>
    </location>
</feature>
<keyword evidence="9 17" id="KW-0067">ATP-binding</keyword>
<evidence type="ECO:0000256" key="18">
    <source>
        <dbReference type="PIRSR" id="PIRSR600829-4"/>
    </source>
</evidence>
<proteinExistence type="inferred from homology"/>
<evidence type="ECO:0000256" key="7">
    <source>
        <dbReference type="ARBA" id="ARBA00022741"/>
    </source>
</evidence>
<evidence type="ECO:0000256" key="19">
    <source>
        <dbReference type="SAM" id="Phobius"/>
    </source>
</evidence>
<evidence type="ECO:0000256" key="16">
    <source>
        <dbReference type="PIRSR" id="PIRSR600829-2"/>
    </source>
</evidence>
<evidence type="ECO:0000256" key="5">
    <source>
        <dbReference type="ARBA" id="ARBA00022679"/>
    </source>
</evidence>
<organism evidence="21 22">
    <name type="scientific">Aedoeadaptatus coxii</name>
    <dbReference type="NCBI Taxonomy" id="755172"/>
    <lineage>
        <taxon>Bacteria</taxon>
        <taxon>Bacillati</taxon>
        <taxon>Bacillota</taxon>
        <taxon>Tissierellia</taxon>
        <taxon>Tissierellales</taxon>
        <taxon>Peptoniphilaceae</taxon>
        <taxon>Aedoeadaptatus</taxon>
    </lineage>
</organism>
<dbReference type="SUPFAM" id="SSF48317">
    <property type="entry name" value="Acid phosphatase/Vanadium-dependent haloperoxidase"/>
    <property type="match status" value="1"/>
</dbReference>
<feature type="binding site" evidence="16">
    <location>
        <position position="65"/>
    </location>
    <ligand>
        <name>substrate</name>
    </ligand>
</feature>
<feature type="binding site" evidence="17">
    <location>
        <begin position="81"/>
        <end position="83"/>
    </location>
    <ligand>
        <name>ATP</name>
        <dbReference type="ChEBI" id="CHEBI:30616"/>
    </ligand>
</feature>
<feature type="binding site" evidence="18">
    <location>
        <position position="72"/>
    </location>
    <ligand>
        <name>a divalent metal cation</name>
        <dbReference type="ChEBI" id="CHEBI:60240"/>
    </ligand>
</feature>
<keyword evidence="11" id="KW-0443">Lipid metabolism</keyword>
<gene>
    <name evidence="21" type="ORF">HMPREF1863_00713</name>
</gene>
<feature type="transmembrane region" description="Helical" evidence="19">
    <location>
        <begin position="173"/>
        <end position="202"/>
    </location>
</feature>
<evidence type="ECO:0000259" key="20">
    <source>
        <dbReference type="Pfam" id="PF01569"/>
    </source>
</evidence>
<keyword evidence="8 21" id="KW-0418">Kinase</keyword>
<evidence type="ECO:0000256" key="3">
    <source>
        <dbReference type="ARBA" id="ARBA00022475"/>
    </source>
</evidence>
<evidence type="ECO:0000256" key="6">
    <source>
        <dbReference type="ARBA" id="ARBA00022692"/>
    </source>
</evidence>
<feature type="binding site" evidence="17">
    <location>
        <position position="72"/>
    </location>
    <ligand>
        <name>ATP</name>
        <dbReference type="ChEBI" id="CHEBI:30616"/>
    </ligand>
</feature>
<keyword evidence="10 19" id="KW-1133">Transmembrane helix</keyword>
<dbReference type="Gene3D" id="1.20.144.10">
    <property type="entry name" value="Phosphatidic acid phosphatase type 2/haloperoxidase"/>
    <property type="match status" value="1"/>
</dbReference>
<keyword evidence="18" id="KW-0479">Metal-binding</keyword>
<dbReference type="InterPro" id="IPR036945">
    <property type="entry name" value="DAGK_sf"/>
</dbReference>
<evidence type="ECO:0000256" key="8">
    <source>
        <dbReference type="ARBA" id="ARBA00022777"/>
    </source>
</evidence>
<dbReference type="CDD" id="cd14266">
    <property type="entry name" value="UDPK_IM_PAP2_like"/>
    <property type="match status" value="1"/>
</dbReference>
<keyword evidence="4" id="KW-0444">Lipid biosynthesis</keyword>
<evidence type="ECO:0000256" key="12">
    <source>
        <dbReference type="ARBA" id="ARBA00023136"/>
    </source>
</evidence>
<comment type="caution">
    <text evidence="21">The sequence shown here is derived from an EMBL/GenBank/DDBJ whole genome shotgun (WGS) entry which is preliminary data.</text>
</comment>
<evidence type="ECO:0000256" key="4">
    <source>
        <dbReference type="ARBA" id="ARBA00022516"/>
    </source>
</evidence>
<dbReference type="GO" id="GO:0008654">
    <property type="term" value="P:phospholipid biosynthetic process"/>
    <property type="evidence" value="ECO:0007669"/>
    <property type="project" value="UniProtKB-KW"/>
</dbReference>
<dbReference type="InterPro" id="IPR000326">
    <property type="entry name" value="PAP2/HPO"/>
</dbReference>
<feature type="transmembrane region" description="Helical" evidence="19">
    <location>
        <begin position="92"/>
        <end position="113"/>
    </location>
</feature>
<dbReference type="Proteomes" id="UP000070442">
    <property type="component" value="Unassembled WGS sequence"/>
</dbReference>
<keyword evidence="7 17" id="KW-0547">Nucleotide-binding</keyword>
<dbReference type="AlphaFoldDB" id="A0A134AGZ1"/>
<evidence type="ECO:0000256" key="2">
    <source>
        <dbReference type="ARBA" id="ARBA00005967"/>
    </source>
</evidence>
<evidence type="ECO:0000256" key="11">
    <source>
        <dbReference type="ARBA" id="ARBA00023098"/>
    </source>
</evidence>
<dbReference type="PANTHER" id="PTHR34299:SF1">
    <property type="entry name" value="DIACYLGLYCEROL KINASE"/>
    <property type="match status" value="1"/>
</dbReference>
<protein>
    <submittedName>
        <fullName evidence="21">Prokaryotic diacylglycerol kinase</fullName>
    </submittedName>
</protein>
<feature type="transmembrane region" description="Helical" evidence="19">
    <location>
        <begin position="214"/>
        <end position="234"/>
    </location>
</feature>
<dbReference type="GO" id="GO:0005886">
    <property type="term" value="C:plasma membrane"/>
    <property type="evidence" value="ECO:0007669"/>
    <property type="project" value="UniProtKB-SubCell"/>
</dbReference>
<evidence type="ECO:0000313" key="22">
    <source>
        <dbReference type="Proteomes" id="UP000070442"/>
    </source>
</evidence>
<dbReference type="PATRIC" id="fig|755172.3.peg.683"/>
<reference evidence="22" key="1">
    <citation type="submission" date="2016-01" db="EMBL/GenBank/DDBJ databases">
        <authorList>
            <person name="Mitreva M."/>
            <person name="Pepin K.H."/>
            <person name="Mihindukulasuriya K.A."/>
            <person name="Fulton R."/>
            <person name="Fronick C."/>
            <person name="O'Laughlin M."/>
            <person name="Miner T."/>
            <person name="Herter B."/>
            <person name="Rosa B.A."/>
            <person name="Cordes M."/>
            <person name="Tomlinson C."/>
            <person name="Wollam A."/>
            <person name="Palsikar V.B."/>
            <person name="Mardis E.R."/>
            <person name="Wilson R.K."/>
        </authorList>
    </citation>
    <scope>NUCLEOTIDE SEQUENCE [LARGE SCALE GENOMIC DNA]</scope>
    <source>
        <strain evidence="22">DNF00729</strain>
    </source>
</reference>
<feature type="active site" description="Proton acceptor" evidence="15">
    <location>
        <position position="65"/>
    </location>
</feature>
<keyword evidence="6 19" id="KW-0812">Transmembrane</keyword>
<dbReference type="EMBL" id="LSDG01000023">
    <property type="protein sequence ID" value="KXB66987.1"/>
    <property type="molecule type" value="Genomic_DNA"/>
</dbReference>
<evidence type="ECO:0000256" key="15">
    <source>
        <dbReference type="PIRSR" id="PIRSR600829-1"/>
    </source>
</evidence>
<dbReference type="PANTHER" id="PTHR34299">
    <property type="entry name" value="DIACYLGLYCEROL KINASE"/>
    <property type="match status" value="1"/>
</dbReference>
<keyword evidence="18" id="KW-0460">Magnesium</keyword>
<keyword evidence="3" id="KW-1003">Cell membrane</keyword>
<dbReference type="GO" id="GO:0046872">
    <property type="term" value="F:metal ion binding"/>
    <property type="evidence" value="ECO:0007669"/>
    <property type="project" value="UniProtKB-KW"/>
</dbReference>
<feature type="binding site" evidence="17">
    <location>
        <position position="12"/>
    </location>
    <ligand>
        <name>ATP</name>
        <dbReference type="ChEBI" id="CHEBI:30616"/>
    </ligand>
</feature>
<dbReference type="InterPro" id="IPR000829">
    <property type="entry name" value="DAGK"/>
</dbReference>
<dbReference type="GO" id="GO:0016301">
    <property type="term" value="F:kinase activity"/>
    <property type="evidence" value="ECO:0007669"/>
    <property type="project" value="UniProtKB-KW"/>
</dbReference>
<feature type="transmembrane region" description="Helical" evidence="19">
    <location>
        <begin position="29"/>
        <end position="46"/>
    </location>
</feature>
<keyword evidence="12 19" id="KW-0472">Membrane</keyword>
<evidence type="ECO:0000256" key="14">
    <source>
        <dbReference type="ARBA" id="ARBA00023264"/>
    </source>
</evidence>
<comment type="cofactor">
    <cofactor evidence="18">
        <name>Mg(2+)</name>
        <dbReference type="ChEBI" id="CHEBI:18420"/>
    </cofactor>
    <text evidence="18">Mn(2+), Zn(2+), Cd(2+) and Co(2+) support activity to lesser extents.</text>
</comment>
<dbReference type="Pfam" id="PF01219">
    <property type="entry name" value="DAGK_prokar"/>
    <property type="match status" value="1"/>
</dbReference>
<evidence type="ECO:0000256" key="13">
    <source>
        <dbReference type="ARBA" id="ARBA00023209"/>
    </source>
</evidence>
<dbReference type="RefSeq" id="WP_068367323.1">
    <property type="nucleotide sequence ID" value="NZ_CAIJCT010000010.1"/>
</dbReference>
<keyword evidence="22" id="KW-1185">Reference proteome</keyword>
<evidence type="ECO:0000256" key="17">
    <source>
        <dbReference type="PIRSR" id="PIRSR600829-3"/>
    </source>
</evidence>
<keyword evidence="14" id="KW-1208">Phospholipid metabolism</keyword>
<feature type="binding site" evidence="18">
    <location>
        <position position="24"/>
    </location>
    <ligand>
        <name>a divalent metal cation</name>
        <dbReference type="ChEBI" id="CHEBI:60240"/>
    </ligand>
</feature>
<feature type="binding site" evidence="17">
    <location>
        <position position="24"/>
    </location>
    <ligand>
        <name>ATP</name>
        <dbReference type="ChEBI" id="CHEBI:30616"/>
    </ligand>
</feature>
<dbReference type="STRING" id="755172.HMPREF1863_00713"/>
<dbReference type="GO" id="GO:0005524">
    <property type="term" value="F:ATP binding"/>
    <property type="evidence" value="ECO:0007669"/>
    <property type="project" value="UniProtKB-KW"/>
</dbReference>
<dbReference type="Pfam" id="PF01569">
    <property type="entry name" value="PAP2"/>
    <property type="match status" value="1"/>
</dbReference>
<evidence type="ECO:0000256" key="9">
    <source>
        <dbReference type="ARBA" id="ARBA00022840"/>
    </source>
</evidence>
<dbReference type="InterPro" id="IPR036938">
    <property type="entry name" value="PAP2/HPO_sf"/>
</dbReference>
<feature type="binding site" evidence="17">
    <location>
        <begin position="90"/>
        <end position="91"/>
    </location>
    <ligand>
        <name>ATP</name>
        <dbReference type="ChEBI" id="CHEBI:30616"/>
    </ligand>
</feature>
<feature type="domain" description="Phosphatidic acid phosphatase type 2/haloperoxidase" evidence="20">
    <location>
        <begin position="163"/>
        <end position="234"/>
    </location>
</feature>
<accession>A0A134AGZ1</accession>
<name>A0A134AGZ1_9FIRM</name>
<dbReference type="Gene3D" id="1.10.287.3610">
    <property type="match status" value="1"/>
</dbReference>
<sequence>MKRGNFIKSFNYAVQGIISSIHTERNMKFHYLAALGVIAFSLFFNLSRIEFISLIFAVTFVIVSELFNTAIERVVDMVTQEYHPIAKLVKDISAGAVLLAGINAAVTGYLLFFDRIMSFSDVVLVRIKNSGPHLTFVAIVIVLILTVGFKLLYHRKNGGSYFQGGAVSGHSALAFCIAASIAFISMNGFIAALAFGLAFLVAESRIEGEIHKPMETVAGAILGIAIAVIIFVWMG</sequence>